<proteinExistence type="predicted"/>
<reference evidence="1 2" key="1">
    <citation type="submission" date="2016-10" db="EMBL/GenBank/DDBJ databases">
        <authorList>
            <person name="de Groot N.N."/>
        </authorList>
    </citation>
    <scope>NUCLEOTIDE SEQUENCE [LARGE SCALE GENOMIC DNA]</scope>
    <source>
        <strain evidence="1 2">ATCC 700224</strain>
    </source>
</reference>
<organism evidence="1 2">
    <name type="scientific">Rhodospira trueperi</name>
    <dbReference type="NCBI Taxonomy" id="69960"/>
    <lineage>
        <taxon>Bacteria</taxon>
        <taxon>Pseudomonadati</taxon>
        <taxon>Pseudomonadota</taxon>
        <taxon>Alphaproteobacteria</taxon>
        <taxon>Rhodospirillales</taxon>
        <taxon>Rhodospirillaceae</taxon>
        <taxon>Rhodospira</taxon>
    </lineage>
</organism>
<name>A0A1G7HA44_9PROT</name>
<accession>A0A1G7HA44</accession>
<dbReference type="EMBL" id="FNAP01000019">
    <property type="protein sequence ID" value="SDE97310.1"/>
    <property type="molecule type" value="Genomic_DNA"/>
</dbReference>
<gene>
    <name evidence="1" type="ORF">SAMN05421720_11917</name>
</gene>
<sequence length="61" mass="6773">MDEQGRRRVVVHKPGKTHRGVTGATAAGPWNTEFLTECIPRAVRDPWRPGRYATGGIDMLV</sequence>
<evidence type="ECO:0000313" key="2">
    <source>
        <dbReference type="Proteomes" id="UP000199412"/>
    </source>
</evidence>
<dbReference type="Proteomes" id="UP000199412">
    <property type="component" value="Unassembled WGS sequence"/>
</dbReference>
<dbReference type="AlphaFoldDB" id="A0A1G7HA44"/>
<keyword evidence="2" id="KW-1185">Reference proteome</keyword>
<evidence type="ECO:0000313" key="1">
    <source>
        <dbReference type="EMBL" id="SDE97310.1"/>
    </source>
</evidence>
<protein>
    <submittedName>
        <fullName evidence="1">Uncharacterized protein</fullName>
    </submittedName>
</protein>